<accession>C1CXT0</accession>
<protein>
    <submittedName>
        <fullName evidence="1">Uncharacterized protein</fullName>
    </submittedName>
</protein>
<sequence>MLLESTLAVYGTLSAAGVTCWLIGGNAIELLCGHHVREHDDLDFLILASQGVQAQTALERDGFHHATVHWKQATCFFGVGTCWWIWFR</sequence>
<evidence type="ECO:0000313" key="1">
    <source>
        <dbReference type="EMBL" id="ACO44886.2"/>
    </source>
</evidence>
<dbReference type="Proteomes" id="UP000002208">
    <property type="component" value="Chromosome"/>
</dbReference>
<keyword evidence="2" id="KW-1185">Reference proteome</keyword>
<dbReference type="KEGG" id="ddr:Deide_00860"/>
<dbReference type="PaxDb" id="546414-Deide_00860"/>
<dbReference type="EMBL" id="CP001114">
    <property type="protein sequence ID" value="ACO44886.2"/>
    <property type="molecule type" value="Genomic_DNA"/>
</dbReference>
<dbReference type="InterPro" id="IPR019646">
    <property type="entry name" value="Aminoglyc_AdlTrfase"/>
</dbReference>
<dbReference type="Pfam" id="PF10706">
    <property type="entry name" value="Aminoglyc_resit"/>
    <property type="match status" value="1"/>
</dbReference>
<dbReference type="AlphaFoldDB" id="C1CXT0"/>
<evidence type="ECO:0000313" key="2">
    <source>
        <dbReference type="Proteomes" id="UP000002208"/>
    </source>
</evidence>
<proteinExistence type="predicted"/>
<dbReference type="OrthoDB" id="4539099at2"/>
<dbReference type="Gene3D" id="3.30.460.40">
    <property type="match status" value="1"/>
</dbReference>
<organism evidence="1 2">
    <name type="scientific">Deinococcus deserti (strain DSM 17065 / CIP 109153 / LMG 22923 / VCD115)</name>
    <dbReference type="NCBI Taxonomy" id="546414"/>
    <lineage>
        <taxon>Bacteria</taxon>
        <taxon>Thermotogati</taxon>
        <taxon>Deinococcota</taxon>
        <taxon>Deinococci</taxon>
        <taxon>Deinococcales</taxon>
        <taxon>Deinococcaceae</taxon>
        <taxon>Deinococcus</taxon>
    </lineage>
</organism>
<dbReference type="RefSeq" id="WP_041226959.1">
    <property type="nucleotide sequence ID" value="NC_012526.1"/>
</dbReference>
<name>C1CXT0_DEIDV</name>
<reference evidence="1 2" key="1">
    <citation type="journal article" date="2009" name="PLoS Genet.">
        <title>Alliance of proteomics and genomics to unravel the specificities of Sahara bacterium Deinococcus deserti.</title>
        <authorList>
            <person name="de Groot A."/>
            <person name="Dulermo R."/>
            <person name="Ortet P."/>
            <person name="Blanchard L."/>
            <person name="Guerin P."/>
            <person name="Fernandez B."/>
            <person name="Vacherie B."/>
            <person name="Dossat C."/>
            <person name="Jolivet E."/>
            <person name="Siguier P."/>
            <person name="Chandler M."/>
            <person name="Barakat M."/>
            <person name="Dedieu A."/>
            <person name="Barbe V."/>
            <person name="Heulin T."/>
            <person name="Sommer S."/>
            <person name="Achouak W."/>
            <person name="Armengaud J."/>
        </authorList>
    </citation>
    <scope>NUCLEOTIDE SEQUENCE [LARGE SCALE GENOMIC DNA]</scope>
    <source>
        <strain evidence="2">DSM 17065 / CIP 109153 / LMG 22923 / VCD115</strain>
    </source>
</reference>
<dbReference type="STRING" id="546414.Deide_00860"/>
<gene>
    <name evidence="1" type="ordered locus">Deide_00860</name>
</gene>
<dbReference type="HOGENOM" id="CLU_2463949_0_0_0"/>